<feature type="compositionally biased region" description="Low complexity" evidence="1">
    <location>
        <begin position="1009"/>
        <end position="1040"/>
    </location>
</feature>
<feature type="compositionally biased region" description="Polar residues" evidence="1">
    <location>
        <begin position="1152"/>
        <end position="1167"/>
    </location>
</feature>
<feature type="compositionally biased region" description="Polar residues" evidence="1">
    <location>
        <begin position="936"/>
        <end position="953"/>
    </location>
</feature>
<feature type="compositionally biased region" description="Low complexity" evidence="1">
    <location>
        <begin position="1231"/>
        <end position="1242"/>
    </location>
</feature>
<protein>
    <submittedName>
        <fullName evidence="2">14783_t:CDS:1</fullName>
    </submittedName>
</protein>
<feature type="region of interest" description="Disordered" evidence="1">
    <location>
        <begin position="1088"/>
        <end position="1198"/>
    </location>
</feature>
<dbReference type="Proteomes" id="UP000789342">
    <property type="component" value="Unassembled WGS sequence"/>
</dbReference>
<dbReference type="EMBL" id="CAJVPV010001317">
    <property type="protein sequence ID" value="CAG8493483.1"/>
    <property type="molecule type" value="Genomic_DNA"/>
</dbReference>
<feature type="region of interest" description="Disordered" evidence="1">
    <location>
        <begin position="825"/>
        <end position="1073"/>
    </location>
</feature>
<feature type="compositionally biased region" description="Low complexity" evidence="1">
    <location>
        <begin position="845"/>
        <end position="868"/>
    </location>
</feature>
<feature type="compositionally biased region" description="Basic and acidic residues" evidence="1">
    <location>
        <begin position="998"/>
        <end position="1008"/>
    </location>
</feature>
<evidence type="ECO:0000313" key="2">
    <source>
        <dbReference type="EMBL" id="CAG8493483.1"/>
    </source>
</evidence>
<feature type="region of interest" description="Disordered" evidence="1">
    <location>
        <begin position="577"/>
        <end position="611"/>
    </location>
</feature>
<accession>A0A9N8WLE1</accession>
<feature type="compositionally biased region" description="Basic and acidic residues" evidence="1">
    <location>
        <begin position="1121"/>
        <end position="1131"/>
    </location>
</feature>
<feature type="compositionally biased region" description="Polar residues" evidence="1">
    <location>
        <begin position="982"/>
        <end position="995"/>
    </location>
</feature>
<feature type="region of interest" description="Disordered" evidence="1">
    <location>
        <begin position="253"/>
        <end position="278"/>
    </location>
</feature>
<feature type="compositionally biased region" description="Basic and acidic residues" evidence="1">
    <location>
        <begin position="830"/>
        <end position="843"/>
    </location>
</feature>
<gene>
    <name evidence="2" type="ORF">AMORRO_LOCUS2894</name>
</gene>
<name>A0A9N8WLE1_9GLOM</name>
<proteinExistence type="predicted"/>
<sequence length="1493" mass="164739">MHRFRKKVDLKKQRLNQLNDSISENIEGDNTQPPSSSNIPYTELPSDFRTSLILPKLTQRFSVLRRGEIMSTPAAFTTNTTSSDNMVKSIVVENGSKTNTGTVASASVVKEEISIANNNSIGSFPRQQLSSNGDSNMNSGQSPLSNVYEDDVSMSNSLSSLSSTPPTSINTNSLVVNDDINISEISNARKFYGASAISNANYRPYPEQNSVYDSSQPSTSSHLSPVVITDLSTTSDVKSPTKFNYNNIDEKMSTLGDQKKNHPKLRSPPVFQNTGEHTWSKAYSSSTISSSDHENLQSHDSLTKFLTNGDGIRPPPSPRSPLDQLSDGLMNLSLHSMVDSSSVTTIGDEDSSLSNNNLSKNSLFRRSVAMDEPVNVQFVPVLEENQQPNLNFAPEVPSTQKTITANNAMNSKITRKLVHSKSLSSIYSVDRDSSSPSTVHSPLRVMNLRNSNSSGGTFGTSFSSSPLTPDKSYDGDYEVDDNVLQSPGKVHPTPFPRHREGNARNVRESSEVMSQYSVSSAETQAANVVIETPIKRPLRNAVAPPKPQPPPLSLTDTLIASGQSDIAHQVMVMRRAQNSGHNSSNLIPKNSSSKRSKQKKNPVLKNISSPQLVSTSSNVKAVPIVTIGNEEEKNGKFRRKFSLRDNEGGLGKSLKRIKDAFTNDNEVNRTSIFGKKPKNIGKLSPNSSTERLPKKFVSEEDLNQLYIKDKKGMNFVKRRAFSTREHRPNESLRQDIRNNFTFIMDERSLHNSGYSDELVMDNNSVRNNIHNFNTSSEENVSTAGSYWNMASDSDIIEDPNPKKVAGGRQPLYDIDALKRHAEMVTGYSSNKRDQNSSRLDSHLVRTSSLSTSGGSLSGRDSSSTSNSIDRNRSRDLLMSGIREEEIDQSNSDRLSYDPQIPTPKLKVDIPTESAQSIQSPPTQSENSDNKWGIMGSESNPTSPLSPYSPISATSNSPPPILPRNPLRNLNSDKNRPFFNRTMPLNRNGSLGSVGTSGSDDRRDSKDSKTSSSSRLMSLFNSYSSSRSSKSSKSSRNSKNSEVNYLQVPSSHTSMTEDTMQQEDESTAATSKKQNRVVRRTIIITKPNLPTLPEVEPSGIDVPSSPSTKSLDNKPTETNPEGDARLSSDGRNRFLFKKRHSNGSSADKDRASMRSNPDDSNVSMNKSSDSVETRDTNNHLSVPSERTSWNRPPTPIPPLSARESIVEPPYGIPIPPIPLPHRQSVASKRASRSSTISAHSTSSKYRKSIGGKSIQSSYGESLYDYYNYSDAEGADDEGEEDKNIKRKTGVVDSSQWSAIRDKEFDNEDFATETGSVIASEQQLVEVLEMDDGSFVWQVVEMDDRFSHYYDGGSDDDGQLWSRDLYSEEDLNDDDERSGHMDYLTYGGVLPSPLHLPGALPDRKSYMSEISMNEDGSVHEEQIFVPRTSVYFAKDVPLAKLLEEMSRGLGGMENDYLYDGEMEMGGIGFLGDLTVEEKLEQVMKTLGVNDRDVLY</sequence>
<feature type="compositionally biased region" description="Polar residues" evidence="1">
    <location>
        <begin position="1177"/>
        <end position="1190"/>
    </location>
</feature>
<feature type="compositionally biased region" description="Polar residues" evidence="1">
    <location>
        <begin position="577"/>
        <end position="588"/>
    </location>
</feature>
<feature type="region of interest" description="Disordered" evidence="1">
    <location>
        <begin position="120"/>
        <end position="148"/>
    </location>
</feature>
<feature type="compositionally biased region" description="Polar residues" evidence="1">
    <location>
        <begin position="120"/>
        <end position="145"/>
    </location>
</feature>
<dbReference type="OrthoDB" id="2407028at2759"/>
<feature type="region of interest" description="Disordered" evidence="1">
    <location>
        <begin position="450"/>
        <end position="470"/>
    </location>
</feature>
<reference evidence="2" key="1">
    <citation type="submission" date="2021-06" db="EMBL/GenBank/DDBJ databases">
        <authorList>
            <person name="Kallberg Y."/>
            <person name="Tangrot J."/>
            <person name="Rosling A."/>
        </authorList>
    </citation>
    <scope>NUCLEOTIDE SEQUENCE</scope>
    <source>
        <strain evidence="2">CL551</strain>
    </source>
</reference>
<evidence type="ECO:0000313" key="3">
    <source>
        <dbReference type="Proteomes" id="UP000789342"/>
    </source>
</evidence>
<feature type="compositionally biased region" description="Basic residues" evidence="1">
    <location>
        <begin position="592"/>
        <end position="602"/>
    </location>
</feature>
<feature type="region of interest" description="Disordered" evidence="1">
    <location>
        <begin position="304"/>
        <end position="326"/>
    </location>
</feature>
<comment type="caution">
    <text evidence="2">The sequence shown here is derived from an EMBL/GenBank/DDBJ whole genome shotgun (WGS) entry which is preliminary data.</text>
</comment>
<feature type="region of interest" description="Disordered" evidence="1">
    <location>
        <begin position="1221"/>
        <end position="1250"/>
    </location>
</feature>
<keyword evidence="3" id="KW-1185">Reference proteome</keyword>
<feature type="compositionally biased region" description="Polar residues" evidence="1">
    <location>
        <begin position="912"/>
        <end position="926"/>
    </location>
</feature>
<feature type="compositionally biased region" description="Low complexity" evidence="1">
    <location>
        <begin position="450"/>
        <end position="465"/>
    </location>
</feature>
<evidence type="ECO:0000256" key="1">
    <source>
        <dbReference type="SAM" id="MobiDB-lite"/>
    </source>
</evidence>
<organism evidence="2 3">
    <name type="scientific">Acaulospora morrowiae</name>
    <dbReference type="NCBI Taxonomy" id="94023"/>
    <lineage>
        <taxon>Eukaryota</taxon>
        <taxon>Fungi</taxon>
        <taxon>Fungi incertae sedis</taxon>
        <taxon>Mucoromycota</taxon>
        <taxon>Glomeromycotina</taxon>
        <taxon>Glomeromycetes</taxon>
        <taxon>Diversisporales</taxon>
        <taxon>Acaulosporaceae</taxon>
        <taxon>Acaulospora</taxon>
    </lineage>
</organism>
<feature type="compositionally biased region" description="Polar residues" evidence="1">
    <location>
        <begin position="1041"/>
        <end position="1058"/>
    </location>
</feature>